<organism evidence="2 3">
    <name type="scientific">Actinomadura fibrosa</name>
    <dbReference type="NCBI Taxonomy" id="111802"/>
    <lineage>
        <taxon>Bacteria</taxon>
        <taxon>Bacillati</taxon>
        <taxon>Actinomycetota</taxon>
        <taxon>Actinomycetes</taxon>
        <taxon>Streptosporangiales</taxon>
        <taxon>Thermomonosporaceae</taxon>
        <taxon>Actinomadura</taxon>
    </lineage>
</organism>
<dbReference type="InterPro" id="IPR036928">
    <property type="entry name" value="AS_sf"/>
</dbReference>
<proteinExistence type="predicted"/>
<gene>
    <name evidence="2" type="ORF">ACFQZM_22365</name>
</gene>
<dbReference type="RefSeq" id="WP_131761082.1">
    <property type="nucleotide sequence ID" value="NZ_CAACUY010000145.1"/>
</dbReference>
<dbReference type="InterPro" id="IPR020556">
    <property type="entry name" value="Amidase_CS"/>
</dbReference>
<dbReference type="Proteomes" id="UP001597063">
    <property type="component" value="Unassembled WGS sequence"/>
</dbReference>
<dbReference type="PROSITE" id="PS00571">
    <property type="entry name" value="AMIDASES"/>
    <property type="match status" value="1"/>
</dbReference>
<dbReference type="NCBIfam" id="NF005687">
    <property type="entry name" value="PRK07487.1"/>
    <property type="match status" value="1"/>
</dbReference>
<sequence>MELWQLSATQIAAGVRERAVSSADVVRACLDRIADVNPALNALVDVRPEEALAAADRADAAVAAGERLGPLHGVPVSTKLNTAQRGALTSHGLKAAEHARAAGDDACVAALRASGAVFLGRSNVPAFSLRWFTANDAHGRTLNPWDAGRTPGGSSGGAASAVAAGMTPVSQGNDIAGSIRYPAACCGLVGVRPTVGLVSNWSAPGDIEMELPLTAQAWSVHGPLARTVADARAALWAMASPDPRDPFGVPALPELRREPGPVRVYVVRDVGMAKPHPSVDAAVTAAAGWLADAGYAVEERELPLLEEAARLWALLLTEDLRLALPVMRDLGDDALRTNLERNFAYAARLWGEAPGTAAYIQGWARRATLITRLQELLGANALLLTPASAEPPFEQDADTGDPERALGLFPAQWPMVSVPVLGFPAVTVPAGAPDGLPIGVQLVGGRFTEDLVLDAAQAVEDRAPSLTPPAAL</sequence>
<dbReference type="InterPro" id="IPR052739">
    <property type="entry name" value="FAAH2"/>
</dbReference>
<dbReference type="SUPFAM" id="SSF75304">
    <property type="entry name" value="Amidase signature (AS) enzymes"/>
    <property type="match status" value="1"/>
</dbReference>
<evidence type="ECO:0000313" key="3">
    <source>
        <dbReference type="Proteomes" id="UP001597063"/>
    </source>
</evidence>
<evidence type="ECO:0000259" key="1">
    <source>
        <dbReference type="Pfam" id="PF01425"/>
    </source>
</evidence>
<dbReference type="PANTHER" id="PTHR43372">
    <property type="entry name" value="FATTY-ACID AMIDE HYDROLASE"/>
    <property type="match status" value="1"/>
</dbReference>
<name>A0ABW2XNM8_9ACTN</name>
<dbReference type="InterPro" id="IPR023631">
    <property type="entry name" value="Amidase_dom"/>
</dbReference>
<dbReference type="EMBL" id="JBHTGP010000012">
    <property type="protein sequence ID" value="MFD0687260.1"/>
    <property type="molecule type" value="Genomic_DNA"/>
</dbReference>
<dbReference type="Gene3D" id="3.90.1300.10">
    <property type="entry name" value="Amidase signature (AS) domain"/>
    <property type="match status" value="1"/>
</dbReference>
<protein>
    <submittedName>
        <fullName evidence="2">Amidase</fullName>
    </submittedName>
</protein>
<dbReference type="Pfam" id="PF01425">
    <property type="entry name" value="Amidase"/>
    <property type="match status" value="1"/>
</dbReference>
<accession>A0ABW2XNM8</accession>
<dbReference type="PANTHER" id="PTHR43372:SF4">
    <property type="entry name" value="FATTY-ACID AMIDE HYDROLASE 2"/>
    <property type="match status" value="1"/>
</dbReference>
<reference evidence="3" key="1">
    <citation type="journal article" date="2019" name="Int. J. Syst. Evol. Microbiol.">
        <title>The Global Catalogue of Microorganisms (GCM) 10K type strain sequencing project: providing services to taxonomists for standard genome sequencing and annotation.</title>
        <authorList>
            <consortium name="The Broad Institute Genomics Platform"/>
            <consortium name="The Broad Institute Genome Sequencing Center for Infectious Disease"/>
            <person name="Wu L."/>
            <person name="Ma J."/>
        </authorList>
    </citation>
    <scope>NUCLEOTIDE SEQUENCE [LARGE SCALE GENOMIC DNA]</scope>
    <source>
        <strain evidence="3">JCM 9371</strain>
    </source>
</reference>
<evidence type="ECO:0000313" key="2">
    <source>
        <dbReference type="EMBL" id="MFD0687260.1"/>
    </source>
</evidence>
<comment type="caution">
    <text evidence="2">The sequence shown here is derived from an EMBL/GenBank/DDBJ whole genome shotgun (WGS) entry which is preliminary data.</text>
</comment>
<feature type="domain" description="Amidase" evidence="1">
    <location>
        <begin position="24"/>
        <end position="453"/>
    </location>
</feature>
<keyword evidence="3" id="KW-1185">Reference proteome</keyword>